<dbReference type="Gene3D" id="1.25.40.10">
    <property type="entry name" value="Tetratricopeptide repeat domain"/>
    <property type="match status" value="1"/>
</dbReference>
<reference evidence="2 3" key="1">
    <citation type="submission" date="2020-04" db="EMBL/GenBank/DDBJ databases">
        <title>Plant Genome Project.</title>
        <authorList>
            <person name="Zhang R.-G."/>
        </authorList>
    </citation>
    <scope>NUCLEOTIDE SEQUENCE [LARGE SCALE GENOMIC DNA]</scope>
    <source>
        <strain evidence="2">YNK0</strain>
        <tissue evidence="2">Leaf</tissue>
    </source>
</reference>
<dbReference type="Proteomes" id="UP000655225">
    <property type="component" value="Unassembled WGS sequence"/>
</dbReference>
<feature type="region of interest" description="Disordered" evidence="1">
    <location>
        <begin position="113"/>
        <end position="135"/>
    </location>
</feature>
<evidence type="ECO:0000313" key="2">
    <source>
        <dbReference type="EMBL" id="KAF8397318.1"/>
    </source>
</evidence>
<protein>
    <submittedName>
        <fullName evidence="2">Uncharacterized protein</fullName>
    </submittedName>
</protein>
<dbReference type="PANTHER" id="PTHR26312:SF132">
    <property type="entry name" value="OS01G0855200 PROTEIN"/>
    <property type="match status" value="1"/>
</dbReference>
<dbReference type="PANTHER" id="PTHR26312">
    <property type="entry name" value="TETRATRICOPEPTIDE REPEAT PROTEIN 5"/>
    <property type="match status" value="1"/>
</dbReference>
<evidence type="ECO:0000256" key="1">
    <source>
        <dbReference type="SAM" id="MobiDB-lite"/>
    </source>
</evidence>
<dbReference type="OrthoDB" id="1924189at2759"/>
<dbReference type="SUPFAM" id="SSF48452">
    <property type="entry name" value="TPR-like"/>
    <property type="match status" value="1"/>
</dbReference>
<dbReference type="OMA" id="DHDTMKQ"/>
<evidence type="ECO:0000313" key="3">
    <source>
        <dbReference type="Proteomes" id="UP000655225"/>
    </source>
</evidence>
<accession>A0A835DBB0</accession>
<feature type="region of interest" description="Disordered" evidence="1">
    <location>
        <begin position="336"/>
        <end position="368"/>
    </location>
</feature>
<comment type="caution">
    <text evidence="2">The sequence shown here is derived from an EMBL/GenBank/DDBJ whole genome shotgun (WGS) entry which is preliminary data.</text>
</comment>
<dbReference type="EMBL" id="JABCRI010000011">
    <property type="protein sequence ID" value="KAF8397318.1"/>
    <property type="molecule type" value="Genomic_DNA"/>
</dbReference>
<keyword evidence="3" id="KW-1185">Reference proteome</keyword>
<organism evidence="2 3">
    <name type="scientific">Tetracentron sinense</name>
    <name type="common">Spur-leaf</name>
    <dbReference type="NCBI Taxonomy" id="13715"/>
    <lineage>
        <taxon>Eukaryota</taxon>
        <taxon>Viridiplantae</taxon>
        <taxon>Streptophyta</taxon>
        <taxon>Embryophyta</taxon>
        <taxon>Tracheophyta</taxon>
        <taxon>Spermatophyta</taxon>
        <taxon>Magnoliopsida</taxon>
        <taxon>Trochodendrales</taxon>
        <taxon>Trochodendraceae</taxon>
        <taxon>Tetracentron</taxon>
    </lineage>
</organism>
<dbReference type="InterPro" id="IPR011990">
    <property type="entry name" value="TPR-like_helical_dom_sf"/>
</dbReference>
<name>A0A835DBB0_TETSI</name>
<dbReference type="AlphaFoldDB" id="A0A835DBB0"/>
<gene>
    <name evidence="2" type="ORF">HHK36_016231</name>
</gene>
<sequence>MGVKVAAACLHWSHPVVPHSSSSSQALASSVSSPLSKKRRGSDRALVCRFVHRLHRSAMFGTPSTKLLRSRSFDIPKSRSHHTLRRTCSARLEGLSDEEFSEKIQELAQSFHLSDEEDNNSNCSDAVEGKSSSRPEIIPFSPFKLDDVEPSWVGFRSEPPDWPEINESIPESIERKANSVDFPLSLRIIQRKKQWQEGFREAGESAYCSIKKAFSSMVFIIRELQCYSLQMREILFYEDLRGILARVQKEMHDSFVWLFQQVFSHTPTLMVYVMILLANFTVYSMGNNAAIAARLLPESCTTTSETESEIENQIQEQPKFDSSAMKRFSVSSPVGNTASIGGDKGGGRKVRPVSSGEVPSPSNDHHTIIPGEISQVSSFGNATKELEIEKEDVISEEEVKIWNLIAEEASRMQAELRDAVLDHETMQRFVSPVKVEIEPGDYTEYIRTELLYQMGLSQEPNNPLLLSNYAQFLYLVVHDHDRAEEYFKRAIRVEPPDAESYTRYASFLWLVRKDMEAAEETYLEAIGADPGNSIYAANYAHFLFNTGGEDTCYPLSSLDDDDDNNYYYE</sequence>
<proteinExistence type="predicted"/>